<dbReference type="GO" id="GO:0022857">
    <property type="term" value="F:transmembrane transporter activity"/>
    <property type="evidence" value="ECO:0007669"/>
    <property type="project" value="InterPro"/>
</dbReference>
<feature type="transmembrane region" description="Helical" evidence="7">
    <location>
        <begin position="329"/>
        <end position="346"/>
    </location>
</feature>
<evidence type="ECO:0000256" key="2">
    <source>
        <dbReference type="ARBA" id="ARBA00022448"/>
    </source>
</evidence>
<evidence type="ECO:0000256" key="4">
    <source>
        <dbReference type="ARBA" id="ARBA00022692"/>
    </source>
</evidence>
<reference evidence="9 10" key="1">
    <citation type="journal article" date="2013" name="Genome Announc.">
        <title>Complete Genome Sequence of the Solvent Producer Clostridium saccharobutylicum NCP262 (DSM 13864).</title>
        <authorList>
            <person name="Poehlein A."/>
            <person name="Hartwich K."/>
            <person name="Krabben P."/>
            <person name="Ehrenreich A."/>
            <person name="Liebl W."/>
            <person name="Durre P."/>
            <person name="Gottschalk G."/>
            <person name="Daniel R."/>
        </authorList>
    </citation>
    <scope>NUCLEOTIDE SEQUENCE [LARGE SCALE GENOMIC DNA]</scope>
    <source>
        <strain evidence="9">DSM 13864</strain>
    </source>
</reference>
<dbReference type="KEGG" id="csb:CLSA_c25010"/>
<dbReference type="PATRIC" id="fig|1345695.10.peg.4301"/>
<accession>U5MRS7</accession>
<dbReference type="PANTHER" id="PTHR23501:SF197">
    <property type="entry name" value="COMD"/>
    <property type="match status" value="1"/>
</dbReference>
<keyword evidence="2" id="KW-0813">Transport</keyword>
<evidence type="ECO:0000313" key="9">
    <source>
        <dbReference type="EMBL" id="AGX43474.1"/>
    </source>
</evidence>
<feature type="transmembrane region" description="Helical" evidence="7">
    <location>
        <begin position="195"/>
        <end position="217"/>
    </location>
</feature>
<dbReference type="SUPFAM" id="SSF103473">
    <property type="entry name" value="MFS general substrate transporter"/>
    <property type="match status" value="2"/>
</dbReference>
<dbReference type="InterPro" id="IPR011701">
    <property type="entry name" value="MFS"/>
</dbReference>
<organism evidence="9 10">
    <name type="scientific">Clostridium saccharobutylicum DSM 13864</name>
    <dbReference type="NCBI Taxonomy" id="1345695"/>
    <lineage>
        <taxon>Bacteria</taxon>
        <taxon>Bacillati</taxon>
        <taxon>Bacillota</taxon>
        <taxon>Clostridia</taxon>
        <taxon>Eubacteriales</taxon>
        <taxon>Clostridiaceae</taxon>
        <taxon>Clostridium</taxon>
    </lineage>
</organism>
<evidence type="ECO:0000256" key="1">
    <source>
        <dbReference type="ARBA" id="ARBA00004651"/>
    </source>
</evidence>
<dbReference type="Gene3D" id="1.20.1250.20">
    <property type="entry name" value="MFS general substrate transporter like domains"/>
    <property type="match status" value="1"/>
</dbReference>
<evidence type="ECO:0000256" key="3">
    <source>
        <dbReference type="ARBA" id="ARBA00022475"/>
    </source>
</evidence>
<dbReference type="PROSITE" id="PS50850">
    <property type="entry name" value="MFS"/>
    <property type="match status" value="1"/>
</dbReference>
<evidence type="ECO:0000256" key="7">
    <source>
        <dbReference type="SAM" id="Phobius"/>
    </source>
</evidence>
<feature type="transmembrane region" description="Helical" evidence="7">
    <location>
        <begin position="74"/>
        <end position="94"/>
    </location>
</feature>
<dbReference type="RefSeq" id="WP_022746622.1">
    <property type="nucleotide sequence ID" value="NC_022571.1"/>
</dbReference>
<evidence type="ECO:0000256" key="6">
    <source>
        <dbReference type="ARBA" id="ARBA00023136"/>
    </source>
</evidence>
<dbReference type="InterPro" id="IPR036259">
    <property type="entry name" value="MFS_trans_sf"/>
</dbReference>
<dbReference type="InterPro" id="IPR004638">
    <property type="entry name" value="EmrB-like"/>
</dbReference>
<feature type="transmembrane region" description="Helical" evidence="7">
    <location>
        <begin position="358"/>
        <end position="385"/>
    </location>
</feature>
<sequence>MNENPKSRILLVGLLLGIFFSSLDQTIVGTAMPRIIGDLGGLSIMAWVTTAYLLSSTTVVPIAGKMSDLFGRRIMYVGGLVLFMIGSMLCGTSQNMTQLIFYRGLQGIGGGILMPMAMTIIGDIFPPEKRGKWQGVISAVFGLSSIVGPSIGGWFVDNATWRWVFYINLPVGLLAAITVFIGLSGEKRVEEKVIIDYAGALTLVIFIVSLLLGLSLGGKDYPWISWQIIGLFALFLIFCIVFIFIELKAEDPILNLHLFENKVFVGANIVGFLMGLGMFGAMMFLPLFMQGIIGISATKSGNSMIPMMLGMMVTSVAGGQLVTKVKFRTLFILGIALMGISLYLLSTMNVDTTSFTVSLYIIILGLGLGLIMPTITLAVQSTFSIEQRAVATSATQFFRSIGSTLGVTILGVVLNNRSATILDESFFPITDKIAALQTGALGTMLQNAHNDPQSLFNTLLSPEILNKIPSQLQQIMIPPLKSALADSLHTVFFVCTIIVLLGIPASFLLGESKIKNKTKMSGKK</sequence>
<keyword evidence="6 7" id="KW-0472">Membrane</keyword>
<dbReference type="PRINTS" id="PR01036">
    <property type="entry name" value="TCRTETB"/>
</dbReference>
<dbReference type="PANTHER" id="PTHR23501">
    <property type="entry name" value="MAJOR FACILITATOR SUPERFAMILY"/>
    <property type="match status" value="1"/>
</dbReference>
<feature type="transmembrane region" description="Helical" evidence="7">
    <location>
        <begin position="163"/>
        <end position="183"/>
    </location>
</feature>
<feature type="transmembrane region" description="Helical" evidence="7">
    <location>
        <begin position="41"/>
        <end position="62"/>
    </location>
</feature>
<dbReference type="NCBIfam" id="TIGR00711">
    <property type="entry name" value="efflux_EmrB"/>
    <property type="match status" value="1"/>
</dbReference>
<keyword evidence="3" id="KW-1003">Cell membrane</keyword>
<feature type="domain" description="Major facilitator superfamily (MFS) profile" evidence="8">
    <location>
        <begin position="10"/>
        <end position="514"/>
    </location>
</feature>
<feature type="transmembrane region" description="Helical" evidence="7">
    <location>
        <begin position="223"/>
        <end position="245"/>
    </location>
</feature>
<feature type="transmembrane region" description="Helical" evidence="7">
    <location>
        <begin position="265"/>
        <end position="285"/>
    </location>
</feature>
<dbReference type="InterPro" id="IPR005829">
    <property type="entry name" value="Sugar_transporter_CS"/>
</dbReference>
<dbReference type="EMBL" id="CP006721">
    <property type="protein sequence ID" value="AGX43474.1"/>
    <property type="molecule type" value="Genomic_DNA"/>
</dbReference>
<dbReference type="HOGENOM" id="CLU_000960_22_3_9"/>
<dbReference type="AlphaFoldDB" id="U5MRS7"/>
<feature type="transmembrane region" description="Helical" evidence="7">
    <location>
        <begin position="305"/>
        <end position="322"/>
    </location>
</feature>
<dbReference type="Pfam" id="PF07690">
    <property type="entry name" value="MFS_1"/>
    <property type="match status" value="1"/>
</dbReference>
<name>U5MRS7_CLOSA</name>
<protein>
    <submittedName>
        <fullName evidence="9">MFS-type transporter YusP</fullName>
    </submittedName>
</protein>
<keyword evidence="10" id="KW-1185">Reference proteome</keyword>
<evidence type="ECO:0000259" key="8">
    <source>
        <dbReference type="PROSITE" id="PS50850"/>
    </source>
</evidence>
<dbReference type="InterPro" id="IPR020846">
    <property type="entry name" value="MFS_dom"/>
</dbReference>
<dbReference type="PROSITE" id="PS00216">
    <property type="entry name" value="SUGAR_TRANSPORT_1"/>
    <property type="match status" value="1"/>
</dbReference>
<dbReference type="Proteomes" id="UP000017118">
    <property type="component" value="Chromosome"/>
</dbReference>
<dbReference type="CDD" id="cd17502">
    <property type="entry name" value="MFS_Azr1_MDR_like"/>
    <property type="match status" value="1"/>
</dbReference>
<dbReference type="OrthoDB" id="102502at2"/>
<proteinExistence type="predicted"/>
<feature type="transmembrane region" description="Helical" evidence="7">
    <location>
        <begin position="100"/>
        <end position="121"/>
    </location>
</feature>
<dbReference type="Gene3D" id="1.20.1720.10">
    <property type="entry name" value="Multidrug resistance protein D"/>
    <property type="match status" value="1"/>
</dbReference>
<dbReference type="GO" id="GO:0005886">
    <property type="term" value="C:plasma membrane"/>
    <property type="evidence" value="ECO:0007669"/>
    <property type="project" value="UniProtKB-SubCell"/>
</dbReference>
<evidence type="ECO:0000313" key="10">
    <source>
        <dbReference type="Proteomes" id="UP000017118"/>
    </source>
</evidence>
<dbReference type="GeneID" id="55474918"/>
<keyword evidence="5 7" id="KW-1133">Transmembrane helix</keyword>
<keyword evidence="4 7" id="KW-0812">Transmembrane</keyword>
<comment type="subcellular location">
    <subcellularLocation>
        <location evidence="1">Cell membrane</location>
        <topology evidence="1">Multi-pass membrane protein</topology>
    </subcellularLocation>
</comment>
<dbReference type="FunFam" id="1.20.1720.10:FF:000004">
    <property type="entry name" value="EmrB/QacA family drug resistance transporter"/>
    <property type="match status" value="1"/>
</dbReference>
<evidence type="ECO:0000256" key="5">
    <source>
        <dbReference type="ARBA" id="ARBA00022989"/>
    </source>
</evidence>
<gene>
    <name evidence="9" type="primary">yusP2</name>
    <name evidence="9" type="ORF">CLSA_c25010</name>
</gene>
<feature type="transmembrane region" description="Helical" evidence="7">
    <location>
        <begin position="133"/>
        <end position="151"/>
    </location>
</feature>
<feature type="transmembrane region" description="Helical" evidence="7">
    <location>
        <begin position="488"/>
        <end position="510"/>
    </location>
</feature>
<dbReference type="eggNOG" id="COG0477">
    <property type="taxonomic scope" value="Bacteria"/>
</dbReference>